<dbReference type="RefSeq" id="WP_098456788.1">
    <property type="nucleotide sequence ID" value="NZ_PDJH01000001.1"/>
</dbReference>
<dbReference type="InterPro" id="IPR011522">
    <property type="entry name" value="Thiamin/HMP-bd_put_YkoF"/>
</dbReference>
<feature type="domain" description="Thiamin/hydroxymethyl pyrimidine-binding YkoF putative" evidence="1">
    <location>
        <begin position="130"/>
        <end position="210"/>
    </location>
</feature>
<reference evidence="2 3" key="1">
    <citation type="submission" date="2017-10" db="EMBL/GenBank/DDBJ databases">
        <title>Sequencing the genomes of 1000 actinobacteria strains.</title>
        <authorList>
            <person name="Klenk H.-P."/>
        </authorList>
    </citation>
    <scope>NUCLEOTIDE SEQUENCE [LARGE SCALE GENOMIC DNA]</scope>
    <source>
        <strain evidence="2 3">DSM 21574</strain>
    </source>
</reference>
<keyword evidence="3" id="KW-1185">Reference proteome</keyword>
<dbReference type="Gene3D" id="3.30.70.930">
    <property type="match status" value="2"/>
</dbReference>
<feature type="domain" description="Thiamin/hydroxymethyl pyrimidine-binding YkoF putative" evidence="1">
    <location>
        <begin position="24"/>
        <end position="105"/>
    </location>
</feature>
<dbReference type="InterPro" id="IPR029756">
    <property type="entry name" value="MTH1187/YkoF-like"/>
</dbReference>
<evidence type="ECO:0000313" key="2">
    <source>
        <dbReference type="EMBL" id="PFG35492.1"/>
    </source>
</evidence>
<organism evidence="2 3">
    <name type="scientific">Flavimobilis soli</name>
    <dbReference type="NCBI Taxonomy" id="442709"/>
    <lineage>
        <taxon>Bacteria</taxon>
        <taxon>Bacillati</taxon>
        <taxon>Actinomycetota</taxon>
        <taxon>Actinomycetes</taxon>
        <taxon>Micrococcales</taxon>
        <taxon>Jonesiaceae</taxon>
        <taxon>Flavimobilis</taxon>
    </lineage>
</organism>
<comment type="caution">
    <text evidence="2">The sequence shown here is derived from an EMBL/GenBank/DDBJ whole genome shotgun (WGS) entry which is preliminary data.</text>
</comment>
<sequence>MSLSPSTTSARSGAQTRDPLALGVGARLTVSVMSDDYVAILLTALADTAAASAPGLVIESDDVSTYVGGAEADVLAYIVDLIARVSASGAHVVAHVQLSRGCPGELTCGLDAPTLAIPDLTPLAPTGVEATAQWALYPLADGPGADHMSHIMPVIERAKAAGVARASRHFVTELAGDLADVLGTVADGWLAAGRSVAHVVTHVTISTNHPDADAPATEVAR</sequence>
<dbReference type="EMBL" id="PDJH01000001">
    <property type="protein sequence ID" value="PFG35492.1"/>
    <property type="molecule type" value="Genomic_DNA"/>
</dbReference>
<dbReference type="Proteomes" id="UP000221394">
    <property type="component" value="Unassembled WGS sequence"/>
</dbReference>
<protein>
    <submittedName>
        <fullName evidence="2">YKOF-related protein</fullName>
    </submittedName>
</protein>
<dbReference type="OrthoDB" id="3194721at2"/>
<evidence type="ECO:0000313" key="3">
    <source>
        <dbReference type="Proteomes" id="UP000221394"/>
    </source>
</evidence>
<dbReference type="Pfam" id="PF07615">
    <property type="entry name" value="Ykof"/>
    <property type="match status" value="2"/>
</dbReference>
<proteinExistence type="predicted"/>
<name>A0A2A9EB70_9MICO</name>
<dbReference type="AlphaFoldDB" id="A0A2A9EB70"/>
<dbReference type="SUPFAM" id="SSF89957">
    <property type="entry name" value="MTH1187/YkoF-like"/>
    <property type="match status" value="1"/>
</dbReference>
<accession>A0A2A9EB70</accession>
<evidence type="ECO:0000259" key="1">
    <source>
        <dbReference type="Pfam" id="PF07615"/>
    </source>
</evidence>
<gene>
    <name evidence="2" type="ORF">ATL41_0173</name>
</gene>